<dbReference type="Gramene" id="Vigun05g208000.4.v1.2">
    <property type="protein sequence ID" value="Vigun05g208000.4.v1.2"/>
    <property type="gene ID" value="Vigun05g208000.v1.2"/>
</dbReference>
<accession>A0A4D6NA30</accession>
<evidence type="ECO:0000256" key="1">
    <source>
        <dbReference type="SAM" id="MobiDB-lite"/>
    </source>
</evidence>
<dbReference type="Proteomes" id="UP000501690">
    <property type="component" value="Linkage Group LG10"/>
</dbReference>
<dbReference type="AlphaFoldDB" id="A0A4D6NA30"/>
<proteinExistence type="predicted"/>
<name>A0A4D6NA30_VIGUN</name>
<dbReference type="OrthoDB" id="677721at2759"/>
<dbReference type="PANTHER" id="PTHR33671:SF2">
    <property type="entry name" value="N-METHYLTRANSFERASE, PUTATIVE (DUF688)-RELATED"/>
    <property type="match status" value="1"/>
</dbReference>
<reference evidence="2 3" key="1">
    <citation type="submission" date="2019-04" db="EMBL/GenBank/DDBJ databases">
        <title>An improved genome assembly and genetic linkage map for asparagus bean, Vigna unguiculata ssp. sesquipedialis.</title>
        <authorList>
            <person name="Xia Q."/>
            <person name="Zhang R."/>
            <person name="Dong Y."/>
        </authorList>
    </citation>
    <scope>NUCLEOTIDE SEQUENCE [LARGE SCALE GENOMIC DNA]</scope>
    <source>
        <tissue evidence="2">Leaf</tissue>
    </source>
</reference>
<dbReference type="Pfam" id="PF05097">
    <property type="entry name" value="DUF688"/>
    <property type="match status" value="2"/>
</dbReference>
<feature type="compositionally biased region" description="Basic and acidic residues" evidence="1">
    <location>
        <begin position="100"/>
        <end position="119"/>
    </location>
</feature>
<evidence type="ECO:0000313" key="2">
    <source>
        <dbReference type="EMBL" id="QCE09762.1"/>
    </source>
</evidence>
<gene>
    <name evidence="2" type="ORF">DEO72_LG10g985</name>
</gene>
<feature type="region of interest" description="Disordered" evidence="1">
    <location>
        <begin position="66"/>
        <end position="127"/>
    </location>
</feature>
<dbReference type="Gramene" id="Vigun05g208000.5.v1.2">
    <property type="protein sequence ID" value="Vigun05g208000.5.v1.2"/>
    <property type="gene ID" value="Vigun05g208000.v1.2"/>
</dbReference>
<dbReference type="EMBL" id="CP039354">
    <property type="protein sequence ID" value="QCE09762.1"/>
    <property type="molecule type" value="Genomic_DNA"/>
</dbReference>
<evidence type="ECO:0000313" key="3">
    <source>
        <dbReference type="Proteomes" id="UP000501690"/>
    </source>
</evidence>
<organism evidence="2 3">
    <name type="scientific">Vigna unguiculata</name>
    <name type="common">Cowpea</name>
    <dbReference type="NCBI Taxonomy" id="3917"/>
    <lineage>
        <taxon>Eukaryota</taxon>
        <taxon>Viridiplantae</taxon>
        <taxon>Streptophyta</taxon>
        <taxon>Embryophyta</taxon>
        <taxon>Tracheophyta</taxon>
        <taxon>Spermatophyta</taxon>
        <taxon>Magnoliopsida</taxon>
        <taxon>eudicotyledons</taxon>
        <taxon>Gunneridae</taxon>
        <taxon>Pentapetalae</taxon>
        <taxon>rosids</taxon>
        <taxon>fabids</taxon>
        <taxon>Fabales</taxon>
        <taxon>Fabaceae</taxon>
        <taxon>Papilionoideae</taxon>
        <taxon>50 kb inversion clade</taxon>
        <taxon>NPAAA clade</taxon>
        <taxon>indigoferoid/millettioid clade</taxon>
        <taxon>Phaseoleae</taxon>
        <taxon>Vigna</taxon>
    </lineage>
</organism>
<dbReference type="InterPro" id="IPR007789">
    <property type="entry name" value="DUF688"/>
</dbReference>
<feature type="compositionally biased region" description="Basic and acidic residues" evidence="1">
    <location>
        <begin position="67"/>
        <end position="76"/>
    </location>
</feature>
<feature type="compositionally biased region" description="Polar residues" evidence="1">
    <location>
        <begin position="77"/>
        <end position="98"/>
    </location>
</feature>
<sequence>MILKDLMEEKQLNFNQPLLSVRRFSSTVANEADRRSKTDDSLTHYQSELKSVPVRNAGTVPFVWEKVPGKPKDETKLQTQSVTESRTGSSFSSNSQRVASLDKRVPKYSKDGNMEKESSYSDDGDESYKDAFDTLSRSESFFTSCSFSGLSGWEEQEAQSYGSFSSDHLQARDFMIGYVSKKELVGQEQQKQKKREVNVESDECNEYEKSNTTSCGLFPRFCILNPMPGLRMDKDQRNAAHRMHDKSGASHIGSTKGQVRTTCGFTEEKEILDVLVKSRHGTHPHQRVCRKIVSYESTQHDYENHVREKTMYVDSVNKVTSQTNSRGGDKECSLDINRRFTKSGHQETSGASCFGLPLVLPSLKAPSESWLKRTLPTISKKNVTSRSSFIAKLHAQCHSPDNIIVP</sequence>
<dbReference type="Gramene" id="Vigun05g208000.1.v1.2">
    <property type="protein sequence ID" value="Vigun05g208000.1.v1.2"/>
    <property type="gene ID" value="Vigun05g208000.v1.2"/>
</dbReference>
<dbReference type="Gramene" id="Vigun05g208000.3.v1.2">
    <property type="protein sequence ID" value="Vigun05g208000.3.v1.2"/>
    <property type="gene ID" value="Vigun05g208000.v1.2"/>
</dbReference>
<protein>
    <submittedName>
        <fullName evidence="2">Uncharacterized protein</fullName>
    </submittedName>
</protein>
<dbReference type="PANTHER" id="PTHR33671">
    <property type="entry name" value="N-METHYLTRANSFERASE, PUTATIVE (DUF688)-RELATED"/>
    <property type="match status" value="1"/>
</dbReference>
<keyword evidence="3" id="KW-1185">Reference proteome</keyword>